<dbReference type="Proteomes" id="UP001215280">
    <property type="component" value="Unassembled WGS sequence"/>
</dbReference>
<sequence>MSERIPNMNEQTCLCTEKHWPVTDRDKLFKFILGQDAEGDKRSEQHKKNPGHIYDVALKNLFKGKHTVDVIRSQWQCTVKLYGRMVVFAKFTGNGGVDPNTDDPSAVLKGKLGGAHTARLAIGSLIPVTILEWDLFDQQAPTHRTLWGWEISAVVFSV</sequence>
<gene>
    <name evidence="1" type="ORF">DFH07DRAFT_1029118</name>
</gene>
<dbReference type="EMBL" id="JARJLG010000066">
    <property type="protein sequence ID" value="KAJ7754665.1"/>
    <property type="molecule type" value="Genomic_DNA"/>
</dbReference>
<name>A0AAD7ND24_9AGAR</name>
<protein>
    <submittedName>
        <fullName evidence="1">Uncharacterized protein</fullName>
    </submittedName>
</protein>
<keyword evidence="2" id="KW-1185">Reference proteome</keyword>
<proteinExistence type="predicted"/>
<comment type="caution">
    <text evidence="1">The sequence shown here is derived from an EMBL/GenBank/DDBJ whole genome shotgun (WGS) entry which is preliminary data.</text>
</comment>
<evidence type="ECO:0000313" key="1">
    <source>
        <dbReference type="EMBL" id="KAJ7754665.1"/>
    </source>
</evidence>
<reference evidence="1" key="1">
    <citation type="submission" date="2023-03" db="EMBL/GenBank/DDBJ databases">
        <title>Massive genome expansion in bonnet fungi (Mycena s.s.) driven by repeated elements and novel gene families across ecological guilds.</title>
        <authorList>
            <consortium name="Lawrence Berkeley National Laboratory"/>
            <person name="Harder C.B."/>
            <person name="Miyauchi S."/>
            <person name="Viragh M."/>
            <person name="Kuo A."/>
            <person name="Thoen E."/>
            <person name="Andreopoulos B."/>
            <person name="Lu D."/>
            <person name="Skrede I."/>
            <person name="Drula E."/>
            <person name="Henrissat B."/>
            <person name="Morin E."/>
            <person name="Kohler A."/>
            <person name="Barry K."/>
            <person name="LaButti K."/>
            <person name="Morin E."/>
            <person name="Salamov A."/>
            <person name="Lipzen A."/>
            <person name="Mereny Z."/>
            <person name="Hegedus B."/>
            <person name="Baldrian P."/>
            <person name="Stursova M."/>
            <person name="Weitz H."/>
            <person name="Taylor A."/>
            <person name="Grigoriev I.V."/>
            <person name="Nagy L.G."/>
            <person name="Martin F."/>
            <person name="Kauserud H."/>
        </authorList>
    </citation>
    <scope>NUCLEOTIDE SEQUENCE</scope>
    <source>
        <strain evidence="1">CBHHK188m</strain>
    </source>
</reference>
<evidence type="ECO:0000313" key="2">
    <source>
        <dbReference type="Proteomes" id="UP001215280"/>
    </source>
</evidence>
<accession>A0AAD7ND24</accession>
<organism evidence="1 2">
    <name type="scientific">Mycena maculata</name>
    <dbReference type="NCBI Taxonomy" id="230809"/>
    <lineage>
        <taxon>Eukaryota</taxon>
        <taxon>Fungi</taxon>
        <taxon>Dikarya</taxon>
        <taxon>Basidiomycota</taxon>
        <taxon>Agaricomycotina</taxon>
        <taxon>Agaricomycetes</taxon>
        <taxon>Agaricomycetidae</taxon>
        <taxon>Agaricales</taxon>
        <taxon>Marasmiineae</taxon>
        <taxon>Mycenaceae</taxon>
        <taxon>Mycena</taxon>
    </lineage>
</organism>
<dbReference type="AlphaFoldDB" id="A0AAD7ND24"/>